<comment type="caution">
    <text evidence="1">The sequence shown here is derived from an EMBL/GenBank/DDBJ whole genome shotgun (WGS) entry which is preliminary data.</text>
</comment>
<sequence>MRKGTPNVPLSVVKEMVRSGKVKTTFTATQGALELGFPAPVLPLMCKVVLLLDQSHFYKSMTAYHDETIWHDVYRTRFDERHIYLKLIVKDDVLIVSFKEL</sequence>
<dbReference type="Pfam" id="PF15723">
    <property type="entry name" value="MqsR_toxin"/>
    <property type="match status" value="1"/>
</dbReference>
<evidence type="ECO:0000313" key="2">
    <source>
        <dbReference type="Proteomes" id="UP000010297"/>
    </source>
</evidence>
<dbReference type="Proteomes" id="UP000010297">
    <property type="component" value="Unassembled WGS sequence"/>
</dbReference>
<dbReference type="GO" id="GO:0017148">
    <property type="term" value="P:negative regulation of translation"/>
    <property type="evidence" value="ECO:0007669"/>
    <property type="project" value="InterPro"/>
</dbReference>
<organism evidence="1 2">
    <name type="scientific">Atlantibacter hermannii NBRC 105704</name>
    <dbReference type="NCBI Taxonomy" id="1115512"/>
    <lineage>
        <taxon>Bacteria</taxon>
        <taxon>Pseudomonadati</taxon>
        <taxon>Pseudomonadota</taxon>
        <taxon>Gammaproteobacteria</taxon>
        <taxon>Enterobacterales</taxon>
        <taxon>Enterobacteriaceae</taxon>
        <taxon>Atlantibacter</taxon>
    </lineage>
</organism>
<evidence type="ECO:0000313" key="1">
    <source>
        <dbReference type="EMBL" id="GAB52082.1"/>
    </source>
</evidence>
<gene>
    <name evidence="1" type="primary">mqsR</name>
    <name evidence="1" type="ORF">EH105704_05_00880</name>
</gene>
<reference evidence="1 2" key="1">
    <citation type="submission" date="2012-02" db="EMBL/GenBank/DDBJ databases">
        <title>Whole genome shotgun sequence of Escherichia hermannii NBRC 105704.</title>
        <authorList>
            <person name="Yoshida I."/>
            <person name="Hosoyama A."/>
            <person name="Tsuchikane K."/>
            <person name="Katsumata H."/>
            <person name="Yamazaki S."/>
            <person name="Fujita N."/>
        </authorList>
    </citation>
    <scope>NUCLEOTIDE SEQUENCE [LARGE SCALE GENOMIC DNA]</scope>
    <source>
        <strain evidence="1 2">NBRC 105704</strain>
    </source>
</reference>
<protein>
    <submittedName>
        <fullName evidence="1">Toxin MqsR</fullName>
    </submittedName>
</protein>
<dbReference type="RefSeq" id="WP_002435659.1">
    <property type="nucleotide sequence ID" value="NZ_BAFF01000005.1"/>
</dbReference>
<accession>H5V274</accession>
<dbReference type="GO" id="GO:0009372">
    <property type="term" value="P:quorum sensing"/>
    <property type="evidence" value="ECO:0007669"/>
    <property type="project" value="InterPro"/>
</dbReference>
<dbReference type="Gene3D" id="3.30.2310.40">
    <property type="match status" value="1"/>
</dbReference>
<dbReference type="AlphaFoldDB" id="H5V274"/>
<dbReference type="InterPro" id="IPR031451">
    <property type="entry name" value="MqsR_toxin"/>
</dbReference>
<dbReference type="InterPro" id="IPR038493">
    <property type="entry name" value="MqsR_sf"/>
</dbReference>
<dbReference type="CDD" id="cd12869">
    <property type="entry name" value="MqsR"/>
    <property type="match status" value="1"/>
</dbReference>
<name>H5V274_ATLHE</name>
<dbReference type="eggNOG" id="ENOG5032TA0">
    <property type="taxonomic scope" value="Bacteria"/>
</dbReference>
<dbReference type="GO" id="GO:0044010">
    <property type="term" value="P:single-species biofilm formation"/>
    <property type="evidence" value="ECO:0007669"/>
    <property type="project" value="InterPro"/>
</dbReference>
<proteinExistence type="predicted"/>
<dbReference type="EMBL" id="BAFF01000005">
    <property type="protein sequence ID" value="GAB52082.1"/>
    <property type="molecule type" value="Genomic_DNA"/>
</dbReference>
<dbReference type="GeneID" id="92828534"/>
<keyword evidence="2" id="KW-1185">Reference proteome</keyword>